<comment type="caution">
    <text evidence="1">The sequence shown here is derived from an EMBL/GenBank/DDBJ whole genome shotgun (WGS) entry which is preliminary data.</text>
</comment>
<proteinExistence type="predicted"/>
<accession>A0ACC0U0Y3</accession>
<organism evidence="1 2">
    <name type="scientific">Russula earlei</name>
    <dbReference type="NCBI Taxonomy" id="71964"/>
    <lineage>
        <taxon>Eukaryota</taxon>
        <taxon>Fungi</taxon>
        <taxon>Dikarya</taxon>
        <taxon>Basidiomycota</taxon>
        <taxon>Agaricomycotina</taxon>
        <taxon>Agaricomycetes</taxon>
        <taxon>Russulales</taxon>
        <taxon>Russulaceae</taxon>
        <taxon>Russula</taxon>
    </lineage>
</organism>
<protein>
    <submittedName>
        <fullName evidence="1">DUF1692-domain-containing protein</fullName>
    </submittedName>
</protein>
<evidence type="ECO:0000313" key="1">
    <source>
        <dbReference type="EMBL" id="KAI9456792.1"/>
    </source>
</evidence>
<gene>
    <name evidence="1" type="ORF">F5148DRAFT_1323443</name>
</gene>
<name>A0ACC0U0Y3_9AGAM</name>
<sequence>MDPEQELSLLDRIDVVSPAPLKSFDAFPKLPITYRPRSSERGFLTLFIAFIAFFLVANDIGEFLWGWPDFEFGVDYNPASYLDVNVDLIVNMPCKYLSVDLRDIVGDRLYLSEGFHRDGTLFDIGQATALKEHAEALTARQAIAESRKSRGFLSGLFRRSQDLYKPTYNYVPDGSACRIYGSLTVKRVTANLHITTLGHGYSSNFHVDHSLMNLSHVITEFSFGKHFPEITQPLDNSFEISHDNFVAYQYFLRVVPTTYVAPRSAPLDTNQYSVTHYERKLSHHAGVPGIFFKFDIEPVRLTIIQRTTTLGQFFVRWAGVVGGVFVCASWALRATDRVITAVAGPGDTDSIAPVPDSARSGRLQNKWSGTALRARPSSASFRAGTWADSGGGSPYSPTYTGSSYAGSPSGSPMPPYSPSLPPPLSGHPLSTSGFASPGSTPGLGFSPNLFGSSPTK</sequence>
<reference evidence="1" key="1">
    <citation type="submission" date="2021-03" db="EMBL/GenBank/DDBJ databases">
        <title>Evolutionary priming and transition to the ectomycorrhizal habit in an iconic lineage of mushroom-forming fungi: is preadaptation a requirement?</title>
        <authorList>
            <consortium name="DOE Joint Genome Institute"/>
            <person name="Looney B.P."/>
            <person name="Miyauchi S."/>
            <person name="Morin E."/>
            <person name="Drula E."/>
            <person name="Courty P.E."/>
            <person name="Chicoki N."/>
            <person name="Fauchery L."/>
            <person name="Kohler A."/>
            <person name="Kuo A."/>
            <person name="LaButti K."/>
            <person name="Pangilinan J."/>
            <person name="Lipzen A."/>
            <person name="Riley R."/>
            <person name="Andreopoulos W."/>
            <person name="He G."/>
            <person name="Johnson J."/>
            <person name="Barry K.W."/>
            <person name="Grigoriev I.V."/>
            <person name="Nagy L."/>
            <person name="Hibbett D."/>
            <person name="Henrissat B."/>
            <person name="Matheny P.B."/>
            <person name="Labbe J."/>
            <person name="Martin A.F."/>
        </authorList>
    </citation>
    <scope>NUCLEOTIDE SEQUENCE</scope>
    <source>
        <strain evidence="1">BPL698</strain>
    </source>
</reference>
<keyword evidence="2" id="KW-1185">Reference proteome</keyword>
<dbReference type="Proteomes" id="UP001207468">
    <property type="component" value="Unassembled WGS sequence"/>
</dbReference>
<evidence type="ECO:0000313" key="2">
    <source>
        <dbReference type="Proteomes" id="UP001207468"/>
    </source>
</evidence>
<dbReference type="EMBL" id="JAGFNK010000230">
    <property type="protein sequence ID" value="KAI9456792.1"/>
    <property type="molecule type" value="Genomic_DNA"/>
</dbReference>